<name>A0ABN0DQ72_9FIRM</name>
<comment type="caution">
    <text evidence="2">The sequence shown here is derived from an EMBL/GenBank/DDBJ whole genome shotgun (WGS) entry which is preliminary data.</text>
</comment>
<dbReference type="SMART" id="SM01040">
    <property type="entry name" value="Bro-N"/>
    <property type="match status" value="1"/>
</dbReference>
<keyword evidence="3" id="KW-1185">Reference proteome</keyword>
<dbReference type="EMBL" id="ADGH01000008">
    <property type="protein sequence ID" value="EHG24928.1"/>
    <property type="molecule type" value="Genomic_DNA"/>
</dbReference>
<gene>
    <name evidence="2" type="ORF">HMPREF9432_00958</name>
</gene>
<evidence type="ECO:0000313" key="2">
    <source>
        <dbReference type="EMBL" id="EHG24928.1"/>
    </source>
</evidence>
<feature type="domain" description="Bro-N" evidence="1">
    <location>
        <begin position="1"/>
        <end position="105"/>
    </location>
</feature>
<dbReference type="PANTHER" id="PTHR36180">
    <property type="entry name" value="DNA-BINDING PROTEIN-RELATED-RELATED"/>
    <property type="match status" value="1"/>
</dbReference>
<dbReference type="InterPro" id="IPR005039">
    <property type="entry name" value="Ant_C"/>
</dbReference>
<organism evidence="2 3">
    <name type="scientific">Selenomonas noxia F0398</name>
    <dbReference type="NCBI Taxonomy" id="702437"/>
    <lineage>
        <taxon>Bacteria</taxon>
        <taxon>Bacillati</taxon>
        <taxon>Bacillota</taxon>
        <taxon>Negativicutes</taxon>
        <taxon>Selenomonadales</taxon>
        <taxon>Selenomonadaceae</taxon>
        <taxon>Selenomonas</taxon>
    </lineage>
</organism>
<evidence type="ECO:0000259" key="1">
    <source>
        <dbReference type="PROSITE" id="PS51750"/>
    </source>
</evidence>
<dbReference type="RefSeq" id="WP_006696288.1">
    <property type="nucleotide sequence ID" value="NZ_JH376858.1"/>
</dbReference>
<proteinExistence type="predicted"/>
<dbReference type="Pfam" id="PF03374">
    <property type="entry name" value="ANT"/>
    <property type="match status" value="1"/>
</dbReference>
<dbReference type="PANTHER" id="PTHR36180:SF2">
    <property type="entry name" value="BRO FAMILY PROTEIN"/>
    <property type="match status" value="1"/>
</dbReference>
<dbReference type="InterPro" id="IPR003497">
    <property type="entry name" value="BRO_N_domain"/>
</dbReference>
<dbReference type="Pfam" id="PF02498">
    <property type="entry name" value="Bro-N"/>
    <property type="match status" value="1"/>
</dbReference>
<evidence type="ECO:0000313" key="3">
    <source>
        <dbReference type="Proteomes" id="UP000003175"/>
    </source>
</evidence>
<dbReference type="PROSITE" id="PS51750">
    <property type="entry name" value="BRO_N"/>
    <property type="match status" value="1"/>
</dbReference>
<accession>A0ABN0DQ72</accession>
<sequence length="257" mass="29125">MDVQVFTHEDFGSVRVFERSGAPWFVGKDVANVLGYSNPRDALAKRVDTEDKGVAKCDTLGGEQEVTVINESGLYSLILSSKLPAAKKFKRWVTSEVLPAIRRHGVYAIDEMLKNSEAMICALMAYREEREKRLSLMEENAVQKQQIAELQPKASYYDIVLNCPDLVPISIIAKDYGWSGRHMNRYLSASDVQYKMGGVWLLYQEYAEKGYTSTKTHVYPGKDGTNHSKIHTYWTQAGRLFIYDLLKADGILPLIEQ</sequence>
<dbReference type="Proteomes" id="UP000003175">
    <property type="component" value="Unassembled WGS sequence"/>
</dbReference>
<reference evidence="2 3" key="1">
    <citation type="submission" date="2011-08" db="EMBL/GenBank/DDBJ databases">
        <title>The Genome Sequence of Selenomonas noxia F0398.</title>
        <authorList>
            <consortium name="The Broad Institute Genome Sequencing Platform"/>
            <person name="Earl A."/>
            <person name="Ward D."/>
            <person name="Feldgarden M."/>
            <person name="Gevers D."/>
            <person name="Izard J."/>
            <person name="Ganesan A."/>
            <person name="Blanton J.M."/>
            <person name="Baranova O.V."/>
            <person name="Tanner A.C."/>
            <person name="Dewhirst F.E."/>
            <person name="Young S.K."/>
            <person name="Zeng Q."/>
            <person name="Gargeya S."/>
            <person name="Fitzgerald M."/>
            <person name="Haas B."/>
            <person name="Abouelleil A."/>
            <person name="Alvarado L."/>
            <person name="Arachchi H.M."/>
            <person name="Berlin A."/>
            <person name="Brown A."/>
            <person name="Chapman S.B."/>
            <person name="Chen Z."/>
            <person name="Dunbar C."/>
            <person name="Freedman E."/>
            <person name="Gearin G."/>
            <person name="Gellesch M."/>
            <person name="Goldberg J."/>
            <person name="Griggs A."/>
            <person name="Gujja S."/>
            <person name="Heiman D."/>
            <person name="Howarth C."/>
            <person name="Larson L."/>
            <person name="Lui A."/>
            <person name="MacDonald P.J.P."/>
            <person name="Montmayeur A."/>
            <person name="Murphy C."/>
            <person name="Neiman D."/>
            <person name="Pearson M."/>
            <person name="Priest M."/>
            <person name="Roberts A."/>
            <person name="Saif S."/>
            <person name="Shea T."/>
            <person name="Shenoy N."/>
            <person name="Sisk P."/>
            <person name="Stolte C."/>
            <person name="Sykes S."/>
            <person name="Wortman J."/>
            <person name="Nusbaum C."/>
            <person name="Birren B."/>
        </authorList>
    </citation>
    <scope>NUCLEOTIDE SEQUENCE [LARGE SCALE GENOMIC DNA]</scope>
    <source>
        <strain evidence="2 3">F0398</strain>
    </source>
</reference>
<protein>
    <recommendedName>
        <fullName evidence="1">Bro-N domain-containing protein</fullName>
    </recommendedName>
</protein>